<gene>
    <name evidence="1" type="ORF">PILCRDRAFT_517297</name>
</gene>
<dbReference type="InParanoid" id="A0A0C3BTY4"/>
<accession>A0A0C3BTY4</accession>
<evidence type="ECO:0000313" key="1">
    <source>
        <dbReference type="EMBL" id="KIM80787.1"/>
    </source>
</evidence>
<organism evidence="1 2">
    <name type="scientific">Piloderma croceum (strain F 1598)</name>
    <dbReference type="NCBI Taxonomy" id="765440"/>
    <lineage>
        <taxon>Eukaryota</taxon>
        <taxon>Fungi</taxon>
        <taxon>Dikarya</taxon>
        <taxon>Basidiomycota</taxon>
        <taxon>Agaricomycotina</taxon>
        <taxon>Agaricomycetes</taxon>
        <taxon>Agaricomycetidae</taxon>
        <taxon>Atheliales</taxon>
        <taxon>Atheliaceae</taxon>
        <taxon>Piloderma</taxon>
    </lineage>
</organism>
<sequence length="138" mass="16074">MRYSSKLRLFISGIMKNAANAESLSRSRRGSPRPDSRYSRRLLTSHYVNQKNMLRLSVISPRLCLREHHVKVFPEGSCNDVGSIGAVKSRHVCLYTSRKNFWTLYRPLAHAFEFDVLRWGKYKTYLWQCLGKGTYGLQ</sequence>
<name>A0A0C3BTY4_PILCF</name>
<evidence type="ECO:0000313" key="2">
    <source>
        <dbReference type="Proteomes" id="UP000054166"/>
    </source>
</evidence>
<proteinExistence type="predicted"/>
<reference evidence="1 2" key="1">
    <citation type="submission" date="2014-04" db="EMBL/GenBank/DDBJ databases">
        <authorList>
            <consortium name="DOE Joint Genome Institute"/>
            <person name="Kuo A."/>
            <person name="Tarkka M."/>
            <person name="Buscot F."/>
            <person name="Kohler A."/>
            <person name="Nagy L.G."/>
            <person name="Floudas D."/>
            <person name="Copeland A."/>
            <person name="Barry K.W."/>
            <person name="Cichocki N."/>
            <person name="Veneault-Fourrey C."/>
            <person name="LaButti K."/>
            <person name="Lindquist E.A."/>
            <person name="Lipzen A."/>
            <person name="Lundell T."/>
            <person name="Morin E."/>
            <person name="Murat C."/>
            <person name="Sun H."/>
            <person name="Tunlid A."/>
            <person name="Henrissat B."/>
            <person name="Grigoriev I.V."/>
            <person name="Hibbett D.S."/>
            <person name="Martin F."/>
            <person name="Nordberg H.P."/>
            <person name="Cantor M.N."/>
            <person name="Hua S.X."/>
        </authorList>
    </citation>
    <scope>NUCLEOTIDE SEQUENCE [LARGE SCALE GENOMIC DNA]</scope>
    <source>
        <strain evidence="1 2">F 1598</strain>
    </source>
</reference>
<dbReference type="HOGENOM" id="CLU_1856042_0_0_1"/>
<reference evidence="2" key="2">
    <citation type="submission" date="2015-01" db="EMBL/GenBank/DDBJ databases">
        <title>Evolutionary Origins and Diversification of the Mycorrhizal Mutualists.</title>
        <authorList>
            <consortium name="DOE Joint Genome Institute"/>
            <consortium name="Mycorrhizal Genomics Consortium"/>
            <person name="Kohler A."/>
            <person name="Kuo A."/>
            <person name="Nagy L.G."/>
            <person name="Floudas D."/>
            <person name="Copeland A."/>
            <person name="Barry K.W."/>
            <person name="Cichocki N."/>
            <person name="Veneault-Fourrey C."/>
            <person name="LaButti K."/>
            <person name="Lindquist E.A."/>
            <person name="Lipzen A."/>
            <person name="Lundell T."/>
            <person name="Morin E."/>
            <person name="Murat C."/>
            <person name="Riley R."/>
            <person name="Ohm R."/>
            <person name="Sun H."/>
            <person name="Tunlid A."/>
            <person name="Henrissat B."/>
            <person name="Grigoriev I.V."/>
            <person name="Hibbett D.S."/>
            <person name="Martin F."/>
        </authorList>
    </citation>
    <scope>NUCLEOTIDE SEQUENCE [LARGE SCALE GENOMIC DNA]</scope>
    <source>
        <strain evidence="2">F 1598</strain>
    </source>
</reference>
<dbReference type="Proteomes" id="UP000054166">
    <property type="component" value="Unassembled WGS sequence"/>
</dbReference>
<dbReference type="EMBL" id="KN833002">
    <property type="protein sequence ID" value="KIM80787.1"/>
    <property type="molecule type" value="Genomic_DNA"/>
</dbReference>
<dbReference type="AlphaFoldDB" id="A0A0C3BTY4"/>
<keyword evidence="2" id="KW-1185">Reference proteome</keyword>
<protein>
    <submittedName>
        <fullName evidence="1">Uncharacterized protein</fullName>
    </submittedName>
</protein>